<dbReference type="AlphaFoldDB" id="A0A6N2L4V1"/>
<dbReference type="EMBL" id="CAADRP010001112">
    <property type="protein sequence ID" value="VFU35675.1"/>
    <property type="molecule type" value="Genomic_DNA"/>
</dbReference>
<evidence type="ECO:0000256" key="1">
    <source>
        <dbReference type="SAM" id="MobiDB-lite"/>
    </source>
</evidence>
<proteinExistence type="predicted"/>
<sequence>MKKEEERNERKTRPRKIEGSGPIKISTQVQIIPPRTVDINSFKITSEIPTEIQARFKNMVLLNFLSPFHHPPS</sequence>
<protein>
    <submittedName>
        <fullName evidence="2">Uncharacterized protein</fullName>
    </submittedName>
</protein>
<organism evidence="2">
    <name type="scientific">Salix viminalis</name>
    <name type="common">Common osier</name>
    <name type="synonym">Basket willow</name>
    <dbReference type="NCBI Taxonomy" id="40686"/>
    <lineage>
        <taxon>Eukaryota</taxon>
        <taxon>Viridiplantae</taxon>
        <taxon>Streptophyta</taxon>
        <taxon>Embryophyta</taxon>
        <taxon>Tracheophyta</taxon>
        <taxon>Spermatophyta</taxon>
        <taxon>Magnoliopsida</taxon>
        <taxon>eudicotyledons</taxon>
        <taxon>Gunneridae</taxon>
        <taxon>Pentapetalae</taxon>
        <taxon>rosids</taxon>
        <taxon>fabids</taxon>
        <taxon>Malpighiales</taxon>
        <taxon>Salicaceae</taxon>
        <taxon>Saliceae</taxon>
        <taxon>Salix</taxon>
    </lineage>
</organism>
<name>A0A6N2L4V1_SALVM</name>
<feature type="compositionally biased region" description="Basic and acidic residues" evidence="1">
    <location>
        <begin position="1"/>
        <end position="18"/>
    </location>
</feature>
<reference evidence="2" key="1">
    <citation type="submission" date="2019-03" db="EMBL/GenBank/DDBJ databases">
        <authorList>
            <person name="Mank J."/>
            <person name="Almeida P."/>
        </authorList>
    </citation>
    <scope>NUCLEOTIDE SEQUENCE</scope>
    <source>
        <strain evidence="2">78183</strain>
    </source>
</reference>
<evidence type="ECO:0000313" key="2">
    <source>
        <dbReference type="EMBL" id="VFU35675.1"/>
    </source>
</evidence>
<gene>
    <name evidence="2" type="ORF">SVIM_LOCUS177708</name>
</gene>
<accession>A0A6N2L4V1</accession>
<feature type="region of interest" description="Disordered" evidence="1">
    <location>
        <begin position="1"/>
        <end position="23"/>
    </location>
</feature>